<dbReference type="EMBL" id="CP090173">
    <property type="protein sequence ID" value="UJO23754.1"/>
    <property type="molecule type" value="Genomic_DNA"/>
</dbReference>
<proteinExistence type="predicted"/>
<evidence type="ECO:0000313" key="2">
    <source>
        <dbReference type="EMBL" id="UJO23754.1"/>
    </source>
</evidence>
<keyword evidence="3" id="KW-1185">Reference proteome</keyword>
<reference evidence="2" key="1">
    <citation type="submission" date="2021-12" db="EMBL/GenBank/DDBJ databases">
        <authorList>
            <person name="Zaccaron A."/>
            <person name="Stergiopoulos I."/>
        </authorList>
    </citation>
    <scope>NUCLEOTIDE SEQUENCE</scope>
    <source>
        <strain evidence="2">Race5_Kim</strain>
    </source>
</reference>
<dbReference type="RefSeq" id="XP_047768120.1">
    <property type="nucleotide sequence ID" value="XM_047911795.1"/>
</dbReference>
<evidence type="ECO:0000313" key="3">
    <source>
        <dbReference type="Proteomes" id="UP000756132"/>
    </source>
</evidence>
<gene>
    <name evidence="2" type="ORF">CLAFUR5_12647</name>
</gene>
<accession>A0A9Q8UV93</accession>
<protein>
    <submittedName>
        <fullName evidence="2">Uncharacterized protein</fullName>
    </submittedName>
</protein>
<dbReference type="KEGG" id="ffu:CLAFUR5_12647"/>
<dbReference type="Proteomes" id="UP000756132">
    <property type="component" value="Chromosome 11"/>
</dbReference>
<dbReference type="AlphaFoldDB" id="A0A9Q8UV93"/>
<dbReference type="GeneID" id="71992525"/>
<sequence>MTLPRYIPYKAHQPTQSAPPNLPAAPPHVPGYPPVSDLPMSAHDLDLGPKPKEDFLMPPIDPHADVTDSRVDENGDYWYHVTWTDSKVANGKRAAGAAKQTLEVDEHCHAWFPACSLGSG</sequence>
<feature type="compositionally biased region" description="Basic and acidic residues" evidence="1">
    <location>
        <begin position="43"/>
        <end position="55"/>
    </location>
</feature>
<name>A0A9Q8UV93_PASFU</name>
<reference evidence="2" key="2">
    <citation type="journal article" date="2022" name="Microb. Genom.">
        <title>A chromosome-scale genome assembly of the tomato pathogen Cladosporium fulvum reveals a compartmentalized genome architecture and the presence of a dispensable chromosome.</title>
        <authorList>
            <person name="Zaccaron A.Z."/>
            <person name="Chen L.H."/>
            <person name="Samaras A."/>
            <person name="Stergiopoulos I."/>
        </authorList>
    </citation>
    <scope>NUCLEOTIDE SEQUENCE</scope>
    <source>
        <strain evidence="2">Race5_Kim</strain>
    </source>
</reference>
<organism evidence="2 3">
    <name type="scientific">Passalora fulva</name>
    <name type="common">Tomato leaf mold</name>
    <name type="synonym">Cladosporium fulvum</name>
    <dbReference type="NCBI Taxonomy" id="5499"/>
    <lineage>
        <taxon>Eukaryota</taxon>
        <taxon>Fungi</taxon>
        <taxon>Dikarya</taxon>
        <taxon>Ascomycota</taxon>
        <taxon>Pezizomycotina</taxon>
        <taxon>Dothideomycetes</taxon>
        <taxon>Dothideomycetidae</taxon>
        <taxon>Mycosphaerellales</taxon>
        <taxon>Mycosphaerellaceae</taxon>
        <taxon>Fulvia</taxon>
    </lineage>
</organism>
<feature type="compositionally biased region" description="Pro residues" evidence="1">
    <location>
        <begin position="20"/>
        <end position="33"/>
    </location>
</feature>
<dbReference type="OrthoDB" id="5424209at2759"/>
<evidence type="ECO:0000256" key="1">
    <source>
        <dbReference type="SAM" id="MobiDB-lite"/>
    </source>
</evidence>
<feature type="region of interest" description="Disordered" evidence="1">
    <location>
        <begin position="1"/>
        <end position="55"/>
    </location>
</feature>